<comment type="similarity">
    <text evidence="1">Belongs to the ferredoxin--NADP reductase type 1 family.</text>
</comment>
<evidence type="ECO:0000259" key="5">
    <source>
        <dbReference type="PROSITE" id="PS51384"/>
    </source>
</evidence>
<dbReference type="InterPro" id="IPR033892">
    <property type="entry name" value="FNR_bac"/>
</dbReference>
<keyword evidence="6" id="KW-0560">Oxidoreductase</keyword>
<evidence type="ECO:0000256" key="2">
    <source>
        <dbReference type="ARBA" id="ARBA00013223"/>
    </source>
</evidence>
<feature type="domain" description="FAD-binding FR-type" evidence="5">
    <location>
        <begin position="4"/>
        <end position="117"/>
    </location>
</feature>
<keyword evidence="3" id="KW-0547">Nucleotide-binding</keyword>
<dbReference type="SUPFAM" id="SSF52343">
    <property type="entry name" value="Ferredoxin reductase-like, C-terminal NADP-linked domain"/>
    <property type="match status" value="1"/>
</dbReference>
<dbReference type="SUPFAM" id="SSF63380">
    <property type="entry name" value="Riboflavin synthase domain-like"/>
    <property type="match status" value="1"/>
</dbReference>
<proteinExistence type="inferred from homology"/>
<name>A0A3P4B1T4_9BURK</name>
<dbReference type="GO" id="GO:0004324">
    <property type="term" value="F:ferredoxin-NADP+ reductase activity"/>
    <property type="evidence" value="ECO:0007669"/>
    <property type="project" value="UniProtKB-EC"/>
</dbReference>
<dbReference type="AlphaFoldDB" id="A0A3P4B1T4"/>
<sequence length="269" mass="30287">MTADKYTAETITWVKTWVPHKLFSFRTTRAPGFRFVPGQFARLGVERPDPDAEDGSGRKIVWRAYSVVSSPYDDFLEFFSIVVPDGEFTSTLEHMREGDTVLVDKTNFGFLTTAAFPSGKDLWMLASGTGLAPFLSVLQDLEVWDTYDHLIVVHSVRTAEELVYRDVIEGLRTHEVFGEYCQDRPDKLVYLPSVTREHVEGAMDARITALIAGGELEQRAGVTLDPVRSRVMLCGNPEMVSDLRKLLGERGFSTTRRGKPGNLAVENYW</sequence>
<dbReference type="GO" id="GO:0034599">
    <property type="term" value="P:cellular response to oxidative stress"/>
    <property type="evidence" value="ECO:0007669"/>
    <property type="project" value="TreeGrafter"/>
</dbReference>
<dbReference type="InterPro" id="IPR001709">
    <property type="entry name" value="Flavoprot_Pyr_Nucl_cyt_Rdtase"/>
</dbReference>
<dbReference type="GO" id="GO:0042167">
    <property type="term" value="P:heme catabolic process"/>
    <property type="evidence" value="ECO:0007669"/>
    <property type="project" value="TreeGrafter"/>
</dbReference>
<dbReference type="PRINTS" id="PR00371">
    <property type="entry name" value="FPNCR"/>
</dbReference>
<dbReference type="Pfam" id="PF00175">
    <property type="entry name" value="NAD_binding_1"/>
    <property type="match status" value="1"/>
</dbReference>
<dbReference type="InterPro" id="IPR017927">
    <property type="entry name" value="FAD-bd_FR_type"/>
</dbReference>
<dbReference type="Gene3D" id="3.40.50.80">
    <property type="entry name" value="Nucleotide-binding domain of ferredoxin-NADP reductase (FNR) module"/>
    <property type="match status" value="1"/>
</dbReference>
<accession>A0A3P4B1T4</accession>
<dbReference type="InterPro" id="IPR001433">
    <property type="entry name" value="OxRdtase_FAD/NAD-bd"/>
</dbReference>
<reference evidence="6 7" key="1">
    <citation type="submission" date="2018-10" db="EMBL/GenBank/DDBJ databases">
        <authorList>
            <person name="Criscuolo A."/>
        </authorList>
    </citation>
    <scope>NUCLEOTIDE SEQUENCE [LARGE SCALE GENOMIC DNA]</scope>
    <source>
        <strain evidence="6">DnA1</strain>
    </source>
</reference>
<gene>
    <name evidence="6" type="primary">fpr_1</name>
    <name evidence="6" type="ORF">PIGHUM_01906</name>
</gene>
<evidence type="ECO:0000313" key="7">
    <source>
        <dbReference type="Proteomes" id="UP000277294"/>
    </source>
</evidence>
<dbReference type="PANTHER" id="PTHR47878">
    <property type="entry name" value="OXIDOREDUCTASE FAD/NAD(P)-BINDING DOMAIN PROTEIN"/>
    <property type="match status" value="1"/>
</dbReference>
<evidence type="ECO:0000256" key="3">
    <source>
        <dbReference type="ARBA" id="ARBA00022741"/>
    </source>
</evidence>
<dbReference type="CDD" id="cd06195">
    <property type="entry name" value="FNR1"/>
    <property type="match status" value="1"/>
</dbReference>
<protein>
    <recommendedName>
        <fullName evidence="2">ferredoxin--NADP(+) reductase</fullName>
        <ecNumber evidence="2">1.18.1.2</ecNumber>
    </recommendedName>
</protein>
<organism evidence="6 7">
    <name type="scientific">Pigmentiphaga humi</name>
    <dbReference type="NCBI Taxonomy" id="2478468"/>
    <lineage>
        <taxon>Bacteria</taxon>
        <taxon>Pseudomonadati</taxon>
        <taxon>Pseudomonadota</taxon>
        <taxon>Betaproteobacteria</taxon>
        <taxon>Burkholderiales</taxon>
        <taxon>Alcaligenaceae</taxon>
        <taxon>Pigmentiphaga</taxon>
    </lineage>
</organism>
<dbReference type="GO" id="GO:0000166">
    <property type="term" value="F:nucleotide binding"/>
    <property type="evidence" value="ECO:0007669"/>
    <property type="project" value="UniProtKB-KW"/>
</dbReference>
<dbReference type="Gene3D" id="2.40.30.10">
    <property type="entry name" value="Translation factors"/>
    <property type="match status" value="1"/>
</dbReference>
<dbReference type="EC" id="1.18.1.2" evidence="2"/>
<dbReference type="PANTHER" id="PTHR47878:SF2">
    <property type="entry name" value="OXIDOREDUCTASE FAD_NAD(P)-BINDING DOMAIN PROTEIN"/>
    <property type="match status" value="1"/>
</dbReference>
<evidence type="ECO:0000256" key="4">
    <source>
        <dbReference type="ARBA" id="ARBA00047776"/>
    </source>
</evidence>
<dbReference type="EMBL" id="UWPJ01000016">
    <property type="protein sequence ID" value="VCU69841.1"/>
    <property type="molecule type" value="Genomic_DNA"/>
</dbReference>
<keyword evidence="7" id="KW-1185">Reference proteome</keyword>
<dbReference type="InterPro" id="IPR039261">
    <property type="entry name" value="FNR_nucleotide-bd"/>
</dbReference>
<dbReference type="RefSeq" id="WP_124079354.1">
    <property type="nucleotide sequence ID" value="NZ_UWPJ01000016.1"/>
</dbReference>
<evidence type="ECO:0000256" key="1">
    <source>
        <dbReference type="ARBA" id="ARBA00008312"/>
    </source>
</evidence>
<dbReference type="InterPro" id="IPR051930">
    <property type="entry name" value="FNR_type-1"/>
</dbReference>
<dbReference type="InterPro" id="IPR017938">
    <property type="entry name" value="Riboflavin_synthase-like_b-brl"/>
</dbReference>
<evidence type="ECO:0000313" key="6">
    <source>
        <dbReference type="EMBL" id="VCU69841.1"/>
    </source>
</evidence>
<dbReference type="OrthoDB" id="9784483at2"/>
<dbReference type="PROSITE" id="PS51384">
    <property type="entry name" value="FAD_FR"/>
    <property type="match status" value="1"/>
</dbReference>
<dbReference type="Proteomes" id="UP000277294">
    <property type="component" value="Unassembled WGS sequence"/>
</dbReference>
<comment type="catalytic activity">
    <reaction evidence="4">
        <text>2 reduced [2Fe-2S]-[ferredoxin] + NADP(+) + H(+) = 2 oxidized [2Fe-2S]-[ferredoxin] + NADPH</text>
        <dbReference type="Rhea" id="RHEA:20125"/>
        <dbReference type="Rhea" id="RHEA-COMP:10000"/>
        <dbReference type="Rhea" id="RHEA-COMP:10001"/>
        <dbReference type="ChEBI" id="CHEBI:15378"/>
        <dbReference type="ChEBI" id="CHEBI:33737"/>
        <dbReference type="ChEBI" id="CHEBI:33738"/>
        <dbReference type="ChEBI" id="CHEBI:57783"/>
        <dbReference type="ChEBI" id="CHEBI:58349"/>
        <dbReference type="EC" id="1.18.1.2"/>
    </reaction>
</comment>